<reference evidence="2" key="2">
    <citation type="submission" date="2021-08" db="EMBL/GenBank/DDBJ databases">
        <authorList>
            <person name="Tani A."/>
            <person name="Ola A."/>
            <person name="Ogura Y."/>
            <person name="Katsura K."/>
            <person name="Hayashi T."/>
        </authorList>
    </citation>
    <scope>NUCLEOTIDE SEQUENCE</scope>
    <source>
        <strain evidence="2">DSM 16372</strain>
    </source>
</reference>
<gene>
    <name evidence="2" type="ORF">BHAOGJBA_6218</name>
</gene>
<dbReference type="InterPro" id="IPR049625">
    <property type="entry name" value="Glyco_transf_61_cat"/>
</dbReference>
<evidence type="ECO:0000313" key="3">
    <source>
        <dbReference type="Proteomes" id="UP001055247"/>
    </source>
</evidence>
<dbReference type="Pfam" id="PF04577">
    <property type="entry name" value="Glyco_transf_61"/>
    <property type="match status" value="1"/>
</dbReference>
<name>A0AAV4ZVR7_9HYPH</name>
<dbReference type="AlphaFoldDB" id="A0AAV4ZVR7"/>
<proteinExistence type="predicted"/>
<accession>A0AAV4ZVR7</accession>
<dbReference type="GO" id="GO:0016757">
    <property type="term" value="F:glycosyltransferase activity"/>
    <property type="evidence" value="ECO:0007669"/>
    <property type="project" value="InterPro"/>
</dbReference>
<feature type="domain" description="Glycosyltransferase 61 catalytic" evidence="1">
    <location>
        <begin position="103"/>
        <end position="283"/>
    </location>
</feature>
<keyword evidence="3" id="KW-1185">Reference proteome</keyword>
<dbReference type="Proteomes" id="UP001055247">
    <property type="component" value="Unassembled WGS sequence"/>
</dbReference>
<evidence type="ECO:0000259" key="1">
    <source>
        <dbReference type="Pfam" id="PF04577"/>
    </source>
</evidence>
<reference evidence="2" key="1">
    <citation type="journal article" date="2016" name="Front. Microbiol.">
        <title>Genome Sequence of the Piezophilic, Mesophilic Sulfate-Reducing Bacterium Desulfovibrio indicus J2T.</title>
        <authorList>
            <person name="Cao J."/>
            <person name="Maignien L."/>
            <person name="Shao Z."/>
            <person name="Alain K."/>
            <person name="Jebbar M."/>
        </authorList>
    </citation>
    <scope>NUCLEOTIDE SEQUENCE</scope>
    <source>
        <strain evidence="2">DSM 16372</strain>
    </source>
</reference>
<evidence type="ECO:0000313" key="2">
    <source>
        <dbReference type="EMBL" id="GJD92662.1"/>
    </source>
</evidence>
<comment type="caution">
    <text evidence="2">The sequence shown here is derived from an EMBL/GenBank/DDBJ whole genome shotgun (WGS) entry which is preliminary data.</text>
</comment>
<dbReference type="RefSeq" id="WP_082772911.1">
    <property type="nucleotide sequence ID" value="NZ_BPQO01000053.1"/>
</dbReference>
<dbReference type="EMBL" id="BPQO01000053">
    <property type="protein sequence ID" value="GJD92662.1"/>
    <property type="molecule type" value="Genomic_DNA"/>
</dbReference>
<sequence length="376" mass="41695">MPTLRTCDLVHGNAFYSAINPLAGAFESATLVPKQQFALLDHDPDWGIYDKAGSNISLAAYRRGPYQDRVGQSQRLNGSLSVRPAAEECTYMYIGPLSMHHGHYLLTSVARLWPLIKLNDTNIKLVFHGDHDIQTYCKHLPVAAATLRAFNLSPDNFFRPVEPTRFGKLYIPAPSFEETNSAHRIHGDVGTIIGRSLPRSSAARTYSHPVIFSKARLTSGVSRILNEDKIIEHLVRKGMEVIYPETLSLGDQIDIFERAPAIVSYAGSALHTSLLAERSSKIIGLNLNSTMASSQILIDFLKGNDSSYFYPNGTVMPSENPAFAQDFHIDDPVAVADEILRQIDAKLGLRARLRRMVGRPAPEDRLAYPGVQSLWP</sequence>
<organism evidence="2 3">
    <name type="scientific">Methylobacterium hispanicum</name>
    <dbReference type="NCBI Taxonomy" id="270350"/>
    <lineage>
        <taxon>Bacteria</taxon>
        <taxon>Pseudomonadati</taxon>
        <taxon>Pseudomonadota</taxon>
        <taxon>Alphaproteobacteria</taxon>
        <taxon>Hyphomicrobiales</taxon>
        <taxon>Methylobacteriaceae</taxon>
        <taxon>Methylobacterium</taxon>
    </lineage>
</organism>
<protein>
    <recommendedName>
        <fullName evidence="1">Glycosyltransferase 61 catalytic domain-containing protein</fullName>
    </recommendedName>
</protein>